<name>A0A0F9GQN0_9ZZZZ</name>
<evidence type="ECO:0000313" key="1">
    <source>
        <dbReference type="EMBL" id="KKM01114.1"/>
    </source>
</evidence>
<protein>
    <submittedName>
        <fullName evidence="1">Uncharacterized protein</fullName>
    </submittedName>
</protein>
<comment type="caution">
    <text evidence="1">The sequence shown here is derived from an EMBL/GenBank/DDBJ whole genome shotgun (WGS) entry which is preliminary data.</text>
</comment>
<organism evidence="1">
    <name type="scientific">marine sediment metagenome</name>
    <dbReference type="NCBI Taxonomy" id="412755"/>
    <lineage>
        <taxon>unclassified sequences</taxon>
        <taxon>metagenomes</taxon>
        <taxon>ecological metagenomes</taxon>
    </lineage>
</organism>
<reference evidence="1" key="1">
    <citation type="journal article" date="2015" name="Nature">
        <title>Complex archaea that bridge the gap between prokaryotes and eukaryotes.</title>
        <authorList>
            <person name="Spang A."/>
            <person name="Saw J.H."/>
            <person name="Jorgensen S.L."/>
            <person name="Zaremba-Niedzwiedzka K."/>
            <person name="Martijn J."/>
            <person name="Lind A.E."/>
            <person name="van Eijk R."/>
            <person name="Schleper C."/>
            <person name="Guy L."/>
            <person name="Ettema T.J."/>
        </authorList>
    </citation>
    <scope>NUCLEOTIDE SEQUENCE</scope>
</reference>
<dbReference type="EMBL" id="LAZR01017270">
    <property type="protein sequence ID" value="KKM01114.1"/>
    <property type="molecule type" value="Genomic_DNA"/>
</dbReference>
<dbReference type="NCBIfam" id="NF033679">
    <property type="entry name" value="DNRLRE_dom"/>
    <property type="match status" value="1"/>
</dbReference>
<proteinExistence type="predicted"/>
<sequence length="250" mass="27856">MERGIKLKLELLIPIIVLFLFTVLITSTVHAEIINFELRETQLIWDTYLRNSTPDDNKNTDINLAIGNESLAGNSWVYIMFKAENVTNNCSGGVLEADWHTWGKQAGSPTEGIYEVNITFDGPTMTWNTGNVCKQDERFANSSSCNIIPADTVVSGGSEFENIFNATDILETQRTLGRNNISFAFKRFDNERGNFVYHSHDSADPAKYHFLNVTCETEAVDLAPPEIALPPRNLLATNSNFNSKIVVGVS</sequence>
<accession>A0A0F9GQN0</accession>
<dbReference type="AlphaFoldDB" id="A0A0F9GQN0"/>
<gene>
    <name evidence="1" type="ORF">LCGC14_1797680</name>
</gene>